<sequence>MIGTSPKHRCLDEFLDTLSKTPLFYSQTRRKNMLRLSDSVTKHELKENILQLFALNFREVNFKDLEIKKKRIGNPDTLEPYVLEFNS</sequence>
<dbReference type="EMBL" id="AMFJ01036034">
    <property type="protein sequence ID" value="EKD25543.1"/>
    <property type="molecule type" value="Genomic_DNA"/>
</dbReference>
<reference evidence="1" key="1">
    <citation type="journal article" date="2012" name="Science">
        <title>Fermentation, hydrogen, and sulfur metabolism in multiple uncultivated bacterial phyla.</title>
        <authorList>
            <person name="Wrighton K.C."/>
            <person name="Thomas B.C."/>
            <person name="Sharon I."/>
            <person name="Miller C.S."/>
            <person name="Castelle C.J."/>
            <person name="VerBerkmoes N.C."/>
            <person name="Wilkins M.J."/>
            <person name="Hettich R.L."/>
            <person name="Lipton M.S."/>
            <person name="Williams K.H."/>
            <person name="Long P.E."/>
            <person name="Banfield J.F."/>
        </authorList>
    </citation>
    <scope>NUCLEOTIDE SEQUENCE [LARGE SCALE GENOMIC DNA]</scope>
</reference>
<evidence type="ECO:0000313" key="1">
    <source>
        <dbReference type="EMBL" id="EKD25543.1"/>
    </source>
</evidence>
<organism evidence="1">
    <name type="scientific">uncultured bacterium</name>
    <name type="common">gcode 4</name>
    <dbReference type="NCBI Taxonomy" id="1234023"/>
    <lineage>
        <taxon>Bacteria</taxon>
        <taxon>environmental samples</taxon>
    </lineage>
</organism>
<proteinExistence type="predicted"/>
<accession>K1XYY0</accession>
<protein>
    <submittedName>
        <fullName evidence="1">Uncharacterized protein</fullName>
    </submittedName>
</protein>
<dbReference type="AlphaFoldDB" id="K1XYY0"/>
<comment type="caution">
    <text evidence="1">The sequence shown here is derived from an EMBL/GenBank/DDBJ whole genome shotgun (WGS) entry which is preliminary data.</text>
</comment>
<gene>
    <name evidence="1" type="ORF">ACD_80C00027G0012</name>
</gene>
<name>K1XYY0_9BACT</name>